<reference evidence="2" key="1">
    <citation type="submission" date="2021-02" db="EMBL/GenBank/DDBJ databases">
        <authorList>
            <person name="Nowell W R."/>
        </authorList>
    </citation>
    <scope>NUCLEOTIDE SEQUENCE</scope>
</reference>
<evidence type="ECO:0000313" key="3">
    <source>
        <dbReference type="EMBL" id="CAF2140496.1"/>
    </source>
</evidence>
<feature type="signal peptide" evidence="1">
    <location>
        <begin position="1"/>
        <end position="18"/>
    </location>
</feature>
<dbReference type="EMBL" id="CAJNRF010004659">
    <property type="protein sequence ID" value="CAF2063184.1"/>
    <property type="molecule type" value="Genomic_DNA"/>
</dbReference>
<comment type="caution">
    <text evidence="2">The sequence shown here is derived from an EMBL/GenBank/DDBJ whole genome shotgun (WGS) entry which is preliminary data.</text>
</comment>
<evidence type="ECO:0000313" key="5">
    <source>
        <dbReference type="Proteomes" id="UP000663856"/>
    </source>
</evidence>
<accession>A0A816QMZ0</accession>
<evidence type="ECO:0000313" key="4">
    <source>
        <dbReference type="EMBL" id="CAF2253443.1"/>
    </source>
</evidence>
<name>A0A816QMZ0_9BILA</name>
<dbReference type="EMBL" id="CAJNRE010015736">
    <property type="protein sequence ID" value="CAF2140496.1"/>
    <property type="molecule type" value="Genomic_DNA"/>
</dbReference>
<dbReference type="EMBL" id="CAJNRG010018244">
    <property type="protein sequence ID" value="CAF2253443.1"/>
    <property type="molecule type" value="Genomic_DNA"/>
</dbReference>
<gene>
    <name evidence="3" type="ORF">MBJ925_LOCUS29416</name>
    <name evidence="2" type="ORF">WKI299_LOCUS12556</name>
    <name evidence="4" type="ORF">XDN619_LOCUS35516</name>
</gene>
<organism evidence="2 5">
    <name type="scientific">Rotaria magnacalcarata</name>
    <dbReference type="NCBI Taxonomy" id="392030"/>
    <lineage>
        <taxon>Eukaryota</taxon>
        <taxon>Metazoa</taxon>
        <taxon>Spiralia</taxon>
        <taxon>Gnathifera</taxon>
        <taxon>Rotifera</taxon>
        <taxon>Eurotatoria</taxon>
        <taxon>Bdelloidea</taxon>
        <taxon>Philodinida</taxon>
        <taxon>Philodinidae</taxon>
        <taxon>Rotaria</taxon>
    </lineage>
</organism>
<dbReference type="Proteomes" id="UP000663856">
    <property type="component" value="Unassembled WGS sequence"/>
</dbReference>
<dbReference type="Proteomes" id="UP000663887">
    <property type="component" value="Unassembled WGS sequence"/>
</dbReference>
<evidence type="ECO:0000313" key="2">
    <source>
        <dbReference type="EMBL" id="CAF2063184.1"/>
    </source>
</evidence>
<protein>
    <recommendedName>
        <fullName evidence="6">Secreted protein</fullName>
    </recommendedName>
</protein>
<dbReference type="Proteomes" id="UP000663824">
    <property type="component" value="Unassembled WGS sequence"/>
</dbReference>
<sequence length="173" mass="19676">MIFMKILLFFTAIHTSIARLNQIQDQIDQLTKSTQEKIFNTLLLSSSRNDPKDTGDNWCCKIDPGVTAVSQTRQTTFYILKNGRHKCGYDGCGFLGWSRCTRWCSETWSEVQYGTETYVVYTQNICPNDQLVCCAQHIYALGHCFSYTEIYNNQQLLADLHELGIVIPGPSIG</sequence>
<evidence type="ECO:0000256" key="1">
    <source>
        <dbReference type="SAM" id="SignalP"/>
    </source>
</evidence>
<keyword evidence="1" id="KW-0732">Signal</keyword>
<dbReference type="AlphaFoldDB" id="A0A816QMZ0"/>
<evidence type="ECO:0008006" key="6">
    <source>
        <dbReference type="Google" id="ProtNLM"/>
    </source>
</evidence>
<feature type="chain" id="PRO_5036413117" description="Secreted protein" evidence="1">
    <location>
        <begin position="19"/>
        <end position="173"/>
    </location>
</feature>
<proteinExistence type="predicted"/>